<accession>A0A0M2NNQ7</accession>
<protein>
    <submittedName>
        <fullName evidence="1">Uncharacterized protein</fullName>
    </submittedName>
</protein>
<reference evidence="1 2" key="1">
    <citation type="submission" date="2015-04" db="EMBL/GenBank/DDBJ databases">
        <title>Draft genome sequence of bacteremic isolate Catabacter hongkongensis type strain HKU16T.</title>
        <authorList>
            <person name="Lau S.K."/>
            <person name="Teng J.L."/>
            <person name="Huang Y."/>
            <person name="Curreem S.O."/>
            <person name="Tsui S.K."/>
            <person name="Woo P.C."/>
        </authorList>
    </citation>
    <scope>NUCLEOTIDE SEQUENCE [LARGE SCALE GENOMIC DNA]</scope>
    <source>
        <strain evidence="1 2">HKU16</strain>
    </source>
</reference>
<sequence length="37" mass="4326">MDFLQFSGSFCEAKQNFLNISFDEKMRTRAGSCKREC</sequence>
<dbReference type="EMBL" id="LAYJ01000061">
    <property type="protein sequence ID" value="KKI51850.1"/>
    <property type="molecule type" value="Genomic_DNA"/>
</dbReference>
<proteinExistence type="predicted"/>
<organism evidence="1 2">
    <name type="scientific">Christensenella hongkongensis</name>
    <dbReference type="NCBI Taxonomy" id="270498"/>
    <lineage>
        <taxon>Bacteria</taxon>
        <taxon>Bacillati</taxon>
        <taxon>Bacillota</taxon>
        <taxon>Clostridia</taxon>
        <taxon>Christensenellales</taxon>
        <taxon>Christensenellaceae</taxon>
        <taxon>Christensenella</taxon>
    </lineage>
</organism>
<dbReference type="Proteomes" id="UP000034076">
    <property type="component" value="Unassembled WGS sequence"/>
</dbReference>
<dbReference type="AlphaFoldDB" id="A0A0M2NNQ7"/>
<keyword evidence="2" id="KW-1185">Reference proteome</keyword>
<name>A0A0M2NNQ7_9FIRM</name>
<evidence type="ECO:0000313" key="2">
    <source>
        <dbReference type="Proteomes" id="UP000034076"/>
    </source>
</evidence>
<comment type="caution">
    <text evidence="1">The sequence shown here is derived from an EMBL/GenBank/DDBJ whole genome shotgun (WGS) entry which is preliminary data.</text>
</comment>
<evidence type="ECO:0000313" key="1">
    <source>
        <dbReference type="EMBL" id="KKI51850.1"/>
    </source>
</evidence>
<gene>
    <name evidence="1" type="ORF">CHK_0663</name>
</gene>